<reference evidence="9" key="1">
    <citation type="submission" date="2017-08" db="EMBL/GenBank/DDBJ databases">
        <authorList>
            <person name="Polle J.E."/>
            <person name="Barry K."/>
            <person name="Cushman J."/>
            <person name="Schmutz J."/>
            <person name="Tran D."/>
            <person name="Hathwaick L.T."/>
            <person name="Yim W.C."/>
            <person name="Jenkins J."/>
            <person name="Mckie-Krisberg Z.M."/>
            <person name="Prochnik S."/>
            <person name="Lindquist E."/>
            <person name="Dockter R.B."/>
            <person name="Adam C."/>
            <person name="Molina H."/>
            <person name="Bunkerborg J."/>
            <person name="Jin E."/>
            <person name="Buchheim M."/>
            <person name="Magnuson J."/>
        </authorList>
    </citation>
    <scope>NUCLEOTIDE SEQUENCE</scope>
    <source>
        <strain evidence="9">CCAP 19/18</strain>
    </source>
</reference>
<evidence type="ECO:0000256" key="2">
    <source>
        <dbReference type="ARBA" id="ARBA00022692"/>
    </source>
</evidence>
<feature type="transmembrane region" description="Helical" evidence="8">
    <location>
        <begin position="236"/>
        <end position="257"/>
    </location>
</feature>
<feature type="compositionally biased region" description="Basic and acidic residues" evidence="7">
    <location>
        <begin position="608"/>
        <end position="619"/>
    </location>
</feature>
<feature type="compositionally biased region" description="Low complexity" evidence="7">
    <location>
        <begin position="637"/>
        <end position="649"/>
    </location>
</feature>
<comment type="caution">
    <text evidence="9">The sequence shown here is derived from an EMBL/GenBank/DDBJ whole genome shotgun (WGS) entry which is preliminary data.</text>
</comment>
<dbReference type="InterPro" id="IPR014743">
    <property type="entry name" value="Cl-channel_core"/>
</dbReference>
<proteinExistence type="predicted"/>
<dbReference type="SUPFAM" id="SSF81340">
    <property type="entry name" value="Clc chloride channel"/>
    <property type="match status" value="1"/>
</dbReference>
<dbReference type="InterPro" id="IPR001807">
    <property type="entry name" value="ClC"/>
</dbReference>
<keyword evidence="6 8" id="KW-0472">Membrane</keyword>
<dbReference type="Proteomes" id="UP000815325">
    <property type="component" value="Unassembled WGS sequence"/>
</dbReference>
<feature type="transmembrane region" description="Helical" evidence="8">
    <location>
        <begin position="104"/>
        <end position="122"/>
    </location>
</feature>
<sequence>MLWHAAIAAGIALYVTLVWMGVDVDPGNLWAAHFGNPLDFVVKGGIVNTVAIYYYAPWELLIFMLMGLVGGLMGAFLVPMNELLFRVRRKFVPRTRPFRRMMEVVFYAVIATTIWFFISYASPCADNPVFDQTPDTPAEAHGIQAKNGHFKARSSGNMYEQLWCLDEGQHSEYGVLFFTPLANALARVYANPALQGSPDDDGQDRKISTEEILYSATALGCLFVLTYLLMNATYGIGAAAGIFVPTLLSGAAGGRLVGRIVRASLISRGAHPGQYKVSLAAYAVIVADFMTIGIYNTNMERHAYPFLPEQPEGLEALKLSHQLQVADVMTPKIVAMPVVIRIREMVAFLKTHPFNTIPLVTPDRRALQEALAAQHKQQTKAQERILQNLVNQHMENDHKGLSDLEGGDRYTCPAKLPTHKDRPCDGKQKKDAPLSQPQQATGTDNRIMPDTGTKRISSESDKPGGFGAQGRVVGLWGPHSPQQQRRQQQKSVPKSVAPGPGSLPSEHVSSSSVFARSGAQPPMLGSSLLPHGHSPGPPNRPSSPGVPLGEGRVWEGDWDAARLGGQAAHVQEREDERITAGEVGDGVEGRAVENERGGVRAGSGVTEGRVREGEWDHARLGSGGERQGRRKRVSFEEGQGCAGSAAGADAAEDGSGRNGAWVGAAAHGSGITLA</sequence>
<feature type="region of interest" description="Disordered" evidence="7">
    <location>
        <begin position="397"/>
        <end position="552"/>
    </location>
</feature>
<evidence type="ECO:0000256" key="8">
    <source>
        <dbReference type="SAM" id="Phobius"/>
    </source>
</evidence>
<evidence type="ECO:0000313" key="10">
    <source>
        <dbReference type="Proteomes" id="UP000815325"/>
    </source>
</evidence>
<keyword evidence="4 8" id="KW-1133">Transmembrane helix</keyword>
<dbReference type="EMBL" id="MU069849">
    <property type="protein sequence ID" value="KAF5832786.1"/>
    <property type="molecule type" value="Genomic_DNA"/>
</dbReference>
<dbReference type="PANTHER" id="PTHR11689:SF136">
    <property type="entry name" value="H(+)_CL(-) EXCHANGE TRANSPORTER 7"/>
    <property type="match status" value="1"/>
</dbReference>
<evidence type="ECO:0000256" key="5">
    <source>
        <dbReference type="ARBA" id="ARBA00023122"/>
    </source>
</evidence>
<feature type="transmembrane region" description="Helical" evidence="8">
    <location>
        <begin position="61"/>
        <end position="84"/>
    </location>
</feature>
<dbReference type="Gene3D" id="1.10.3080.10">
    <property type="entry name" value="Clc chloride channel"/>
    <property type="match status" value="1"/>
</dbReference>
<comment type="subcellular location">
    <subcellularLocation>
        <location evidence="1">Membrane</location>
        <topology evidence="1">Multi-pass membrane protein</topology>
    </subcellularLocation>
</comment>
<dbReference type="PANTHER" id="PTHR11689">
    <property type="entry name" value="CHLORIDE CHANNEL PROTEIN CLC FAMILY MEMBER"/>
    <property type="match status" value="1"/>
</dbReference>
<dbReference type="Pfam" id="PF00654">
    <property type="entry name" value="Voltage_CLC"/>
    <property type="match status" value="1"/>
</dbReference>
<evidence type="ECO:0000256" key="7">
    <source>
        <dbReference type="SAM" id="MobiDB-lite"/>
    </source>
</evidence>
<evidence type="ECO:0000256" key="6">
    <source>
        <dbReference type="ARBA" id="ARBA00023136"/>
    </source>
</evidence>
<feature type="compositionally biased region" description="Basic and acidic residues" evidence="7">
    <location>
        <begin position="418"/>
        <end position="432"/>
    </location>
</feature>
<dbReference type="PRINTS" id="PR00762">
    <property type="entry name" value="CLCHANNEL"/>
</dbReference>
<evidence type="ECO:0000256" key="4">
    <source>
        <dbReference type="ARBA" id="ARBA00022989"/>
    </source>
</evidence>
<feature type="transmembrane region" description="Helical" evidence="8">
    <location>
        <begin position="6"/>
        <end position="22"/>
    </location>
</feature>
<feature type="compositionally biased region" description="Low complexity" evidence="7">
    <location>
        <begin position="502"/>
        <end position="517"/>
    </location>
</feature>
<feature type="compositionally biased region" description="Basic and acidic residues" evidence="7">
    <location>
        <begin position="397"/>
        <end position="408"/>
    </location>
</feature>
<evidence type="ECO:0000256" key="3">
    <source>
        <dbReference type="ARBA" id="ARBA00022737"/>
    </source>
</evidence>
<accession>A0ABQ7GDV4</accession>
<keyword evidence="10" id="KW-1185">Reference proteome</keyword>
<feature type="compositionally biased region" description="Basic and acidic residues" evidence="7">
    <location>
        <begin position="452"/>
        <end position="462"/>
    </location>
</feature>
<evidence type="ECO:0000256" key="1">
    <source>
        <dbReference type="ARBA" id="ARBA00004141"/>
    </source>
</evidence>
<organism evidence="9 10">
    <name type="scientific">Dunaliella salina</name>
    <name type="common">Green alga</name>
    <name type="synonym">Protococcus salinus</name>
    <dbReference type="NCBI Taxonomy" id="3046"/>
    <lineage>
        <taxon>Eukaryota</taxon>
        <taxon>Viridiplantae</taxon>
        <taxon>Chlorophyta</taxon>
        <taxon>core chlorophytes</taxon>
        <taxon>Chlorophyceae</taxon>
        <taxon>CS clade</taxon>
        <taxon>Chlamydomonadales</taxon>
        <taxon>Dunaliellaceae</taxon>
        <taxon>Dunaliella</taxon>
    </lineage>
</organism>
<feature type="transmembrane region" description="Helical" evidence="8">
    <location>
        <begin position="277"/>
        <end position="295"/>
    </location>
</feature>
<keyword evidence="3" id="KW-0677">Repeat</keyword>
<keyword evidence="2 8" id="KW-0812">Transmembrane</keyword>
<feature type="compositionally biased region" description="Polar residues" evidence="7">
    <location>
        <begin position="435"/>
        <end position="444"/>
    </location>
</feature>
<feature type="region of interest" description="Disordered" evidence="7">
    <location>
        <begin position="593"/>
        <end position="674"/>
    </location>
</feature>
<dbReference type="InterPro" id="IPR051280">
    <property type="entry name" value="Cl-channel/antiporter"/>
</dbReference>
<protein>
    <submittedName>
        <fullName evidence="9">Chloride channel</fullName>
    </submittedName>
</protein>
<evidence type="ECO:0000313" key="9">
    <source>
        <dbReference type="EMBL" id="KAF5832786.1"/>
    </source>
</evidence>
<gene>
    <name evidence="9" type="ORF">DUNSADRAFT_11221</name>
</gene>
<name>A0ABQ7GDV4_DUNSA</name>
<keyword evidence="5" id="KW-0129">CBS domain</keyword>